<dbReference type="AlphaFoldDB" id="A0A6A5FJ92"/>
<dbReference type="EMBL" id="VHII01000005">
    <property type="protein sequence ID" value="KAF1390494.1"/>
    <property type="molecule type" value="Genomic_DNA"/>
</dbReference>
<proteinExistence type="predicted"/>
<comment type="caution">
    <text evidence="2">The sequence shown here is derived from an EMBL/GenBank/DDBJ whole genome shotgun (WGS) entry which is preliminary data.</text>
</comment>
<gene>
    <name evidence="2" type="ORF">PFLUV_G00058650</name>
</gene>
<evidence type="ECO:0000313" key="2">
    <source>
        <dbReference type="EMBL" id="KAF1390494.1"/>
    </source>
</evidence>
<protein>
    <submittedName>
        <fullName evidence="2">Uncharacterized protein</fullName>
    </submittedName>
</protein>
<organism evidence="2 3">
    <name type="scientific">Perca fluviatilis</name>
    <name type="common">European perch</name>
    <dbReference type="NCBI Taxonomy" id="8168"/>
    <lineage>
        <taxon>Eukaryota</taxon>
        <taxon>Metazoa</taxon>
        <taxon>Chordata</taxon>
        <taxon>Craniata</taxon>
        <taxon>Vertebrata</taxon>
        <taxon>Euteleostomi</taxon>
        <taxon>Actinopterygii</taxon>
        <taxon>Neopterygii</taxon>
        <taxon>Teleostei</taxon>
        <taxon>Neoteleostei</taxon>
        <taxon>Acanthomorphata</taxon>
        <taxon>Eupercaria</taxon>
        <taxon>Perciformes</taxon>
        <taxon>Percoidei</taxon>
        <taxon>Percidae</taxon>
        <taxon>Percinae</taxon>
        <taxon>Perca</taxon>
    </lineage>
</organism>
<sequence>MKAKKEGSSVHYKQGRRSLKKSPDSCSAKADDPDARKMTALALEAISPQSLGFDCQMQGIMDKTAEGKMERCVQPATQTCKLWQASR</sequence>
<feature type="region of interest" description="Disordered" evidence="1">
    <location>
        <begin position="1"/>
        <end position="33"/>
    </location>
</feature>
<evidence type="ECO:0000313" key="3">
    <source>
        <dbReference type="Proteomes" id="UP000465112"/>
    </source>
</evidence>
<reference evidence="2 3" key="1">
    <citation type="submission" date="2019-06" db="EMBL/GenBank/DDBJ databases">
        <title>A chromosome-scale genome assembly of the European perch, Perca fluviatilis.</title>
        <authorList>
            <person name="Roques C."/>
            <person name="Zahm M."/>
            <person name="Cabau C."/>
            <person name="Klopp C."/>
            <person name="Bouchez O."/>
            <person name="Donnadieu C."/>
            <person name="Kuhl H."/>
            <person name="Gislard M."/>
            <person name="Guendouz S."/>
            <person name="Journot L."/>
            <person name="Haffray P."/>
            <person name="Bestin A."/>
            <person name="Morvezen R."/>
            <person name="Feron R."/>
            <person name="Wen M."/>
            <person name="Jouanno E."/>
            <person name="Herpin A."/>
            <person name="Schartl M."/>
            <person name="Postlethwait J."/>
            <person name="Schaerlinger B."/>
            <person name="Chardard D."/>
            <person name="Lecocq T."/>
            <person name="Poncet C."/>
            <person name="Jaffrelo L."/>
            <person name="Lampietro C."/>
            <person name="Guiguen Y."/>
        </authorList>
    </citation>
    <scope>NUCLEOTIDE SEQUENCE [LARGE SCALE GENOMIC DNA]</scope>
    <source>
        <tissue evidence="2">Blood</tissue>
    </source>
</reference>
<accession>A0A6A5FJ92</accession>
<evidence type="ECO:0000256" key="1">
    <source>
        <dbReference type="SAM" id="MobiDB-lite"/>
    </source>
</evidence>
<keyword evidence="3" id="KW-1185">Reference proteome</keyword>
<name>A0A6A5FJ92_PERFL</name>
<dbReference type="Proteomes" id="UP000465112">
    <property type="component" value="Chromosome 5"/>
</dbReference>